<evidence type="ECO:0000313" key="2">
    <source>
        <dbReference type="EMBL" id="KZT63575.1"/>
    </source>
</evidence>
<gene>
    <name evidence="2" type="ORF">DAEQUDRAFT_637709</name>
</gene>
<proteinExistence type="predicted"/>
<feature type="domain" description="Retrovirus-related Pol polyprotein from transposon TNT 1-94-like beta-barrel" evidence="1">
    <location>
        <begin position="2"/>
        <end position="66"/>
    </location>
</feature>
<accession>A0A165KU40</accession>
<name>A0A165KU40_9APHY</name>
<dbReference type="STRING" id="1314783.A0A165KU40"/>
<keyword evidence="3" id="KW-1185">Reference proteome</keyword>
<organism evidence="2 3">
    <name type="scientific">Daedalea quercina L-15889</name>
    <dbReference type="NCBI Taxonomy" id="1314783"/>
    <lineage>
        <taxon>Eukaryota</taxon>
        <taxon>Fungi</taxon>
        <taxon>Dikarya</taxon>
        <taxon>Basidiomycota</taxon>
        <taxon>Agaricomycotina</taxon>
        <taxon>Agaricomycetes</taxon>
        <taxon>Polyporales</taxon>
        <taxon>Fomitopsis</taxon>
    </lineage>
</organism>
<dbReference type="AlphaFoldDB" id="A0A165KU40"/>
<feature type="non-terminal residue" evidence="2">
    <location>
        <position position="1"/>
    </location>
</feature>
<dbReference type="EMBL" id="KV429171">
    <property type="protein sequence ID" value="KZT63575.1"/>
    <property type="molecule type" value="Genomic_DNA"/>
</dbReference>
<dbReference type="InterPro" id="IPR054722">
    <property type="entry name" value="PolX-like_BBD"/>
</dbReference>
<sequence length="101" mass="10900">YSPLASPKRVWLGDERFILTVGIGQVALMANLGNGKSRTAILQGVYHVPDLNGNLLSVSHLTKRGYAVNFTTLGCRISNSEGQLVGTAHKKDNLYIFDGSP</sequence>
<dbReference type="Proteomes" id="UP000076727">
    <property type="component" value="Unassembled WGS sequence"/>
</dbReference>
<feature type="non-terminal residue" evidence="2">
    <location>
        <position position="101"/>
    </location>
</feature>
<dbReference type="Pfam" id="PF22936">
    <property type="entry name" value="Pol_BBD"/>
    <property type="match status" value="1"/>
</dbReference>
<reference evidence="2 3" key="1">
    <citation type="journal article" date="2016" name="Mol. Biol. Evol.">
        <title>Comparative Genomics of Early-Diverging Mushroom-Forming Fungi Provides Insights into the Origins of Lignocellulose Decay Capabilities.</title>
        <authorList>
            <person name="Nagy L.G."/>
            <person name="Riley R."/>
            <person name="Tritt A."/>
            <person name="Adam C."/>
            <person name="Daum C."/>
            <person name="Floudas D."/>
            <person name="Sun H."/>
            <person name="Yadav J.S."/>
            <person name="Pangilinan J."/>
            <person name="Larsson K.H."/>
            <person name="Matsuura K."/>
            <person name="Barry K."/>
            <person name="Labutti K."/>
            <person name="Kuo R."/>
            <person name="Ohm R.A."/>
            <person name="Bhattacharya S.S."/>
            <person name="Shirouzu T."/>
            <person name="Yoshinaga Y."/>
            <person name="Martin F.M."/>
            <person name="Grigoriev I.V."/>
            <person name="Hibbett D.S."/>
        </authorList>
    </citation>
    <scope>NUCLEOTIDE SEQUENCE [LARGE SCALE GENOMIC DNA]</scope>
    <source>
        <strain evidence="2 3">L-15889</strain>
    </source>
</reference>
<evidence type="ECO:0000259" key="1">
    <source>
        <dbReference type="Pfam" id="PF22936"/>
    </source>
</evidence>
<evidence type="ECO:0000313" key="3">
    <source>
        <dbReference type="Proteomes" id="UP000076727"/>
    </source>
</evidence>
<dbReference type="OrthoDB" id="7691805at2759"/>
<protein>
    <recommendedName>
        <fullName evidence="1">Retrovirus-related Pol polyprotein from transposon TNT 1-94-like beta-barrel domain-containing protein</fullName>
    </recommendedName>
</protein>